<reference evidence="3" key="1">
    <citation type="journal article" date="2019" name="Int. J. Syst. Evol. Microbiol.">
        <title>The Global Catalogue of Microorganisms (GCM) 10K type strain sequencing project: providing services to taxonomists for standard genome sequencing and annotation.</title>
        <authorList>
            <consortium name="The Broad Institute Genomics Platform"/>
            <consortium name="The Broad Institute Genome Sequencing Center for Infectious Disease"/>
            <person name="Wu L."/>
            <person name="Ma J."/>
        </authorList>
    </citation>
    <scope>NUCLEOTIDE SEQUENCE [LARGE SCALE GENOMIC DNA]</scope>
    <source>
        <strain evidence="3">JCM 3369</strain>
    </source>
</reference>
<evidence type="ECO:0000313" key="3">
    <source>
        <dbReference type="Proteomes" id="UP001595955"/>
    </source>
</evidence>
<keyword evidence="1" id="KW-1133">Transmembrane helix</keyword>
<protein>
    <submittedName>
        <fullName evidence="2">Uncharacterized protein</fullName>
    </submittedName>
</protein>
<evidence type="ECO:0000256" key="1">
    <source>
        <dbReference type="SAM" id="Phobius"/>
    </source>
</evidence>
<dbReference type="Proteomes" id="UP001595955">
    <property type="component" value="Unassembled WGS sequence"/>
</dbReference>
<proteinExistence type="predicted"/>
<keyword evidence="1" id="KW-0812">Transmembrane</keyword>
<keyword evidence="3" id="KW-1185">Reference proteome</keyword>
<accession>A0ABV9DA93</accession>
<dbReference type="EMBL" id="JBHSGF010000006">
    <property type="protein sequence ID" value="MFC4555677.1"/>
    <property type="molecule type" value="Genomic_DNA"/>
</dbReference>
<name>A0ABV9DA93_9MICO</name>
<gene>
    <name evidence="2" type="ORF">ACFO3F_10505</name>
</gene>
<feature type="transmembrane region" description="Helical" evidence="1">
    <location>
        <begin position="28"/>
        <end position="49"/>
    </location>
</feature>
<dbReference type="RefSeq" id="WP_164471332.1">
    <property type="nucleotide sequence ID" value="NZ_CP033325.1"/>
</dbReference>
<sequence length="51" mass="4955">MVNGGAAPAGFFLSAVGAGRTRPNRLIVLLWVGAGFLVAGLAACGVGLLTA</sequence>
<comment type="caution">
    <text evidence="2">The sequence shown here is derived from an EMBL/GenBank/DDBJ whole genome shotgun (WGS) entry which is preliminary data.</text>
</comment>
<evidence type="ECO:0000313" key="2">
    <source>
        <dbReference type="EMBL" id="MFC4555677.1"/>
    </source>
</evidence>
<organism evidence="2 3">
    <name type="scientific">Georgenia faecalis</name>
    <dbReference type="NCBI Taxonomy" id="2483799"/>
    <lineage>
        <taxon>Bacteria</taxon>
        <taxon>Bacillati</taxon>
        <taxon>Actinomycetota</taxon>
        <taxon>Actinomycetes</taxon>
        <taxon>Micrococcales</taxon>
        <taxon>Bogoriellaceae</taxon>
        <taxon>Georgenia</taxon>
    </lineage>
</organism>
<keyword evidence="1" id="KW-0472">Membrane</keyword>